<evidence type="ECO:0008006" key="5">
    <source>
        <dbReference type="Google" id="ProtNLM"/>
    </source>
</evidence>
<name>A0A836CHG6_9STRA</name>
<dbReference type="AlphaFoldDB" id="A0A836CHG6"/>
<comment type="caution">
    <text evidence="3">The sequence shown here is derived from an EMBL/GenBank/DDBJ whole genome shotgun (WGS) entry which is preliminary data.</text>
</comment>
<evidence type="ECO:0000256" key="1">
    <source>
        <dbReference type="ARBA" id="ARBA00023172"/>
    </source>
</evidence>
<dbReference type="SUPFAM" id="SSF56349">
    <property type="entry name" value="DNA breaking-rejoining enzymes"/>
    <property type="match status" value="1"/>
</dbReference>
<keyword evidence="4" id="KW-1185">Reference proteome</keyword>
<accession>A0A836CHG6</accession>
<dbReference type="InterPro" id="IPR013762">
    <property type="entry name" value="Integrase-like_cat_sf"/>
</dbReference>
<gene>
    <name evidence="3" type="ORF">JKP88DRAFT_255652</name>
</gene>
<dbReference type="Gene3D" id="1.10.443.10">
    <property type="entry name" value="Intergrase catalytic core"/>
    <property type="match status" value="1"/>
</dbReference>
<sequence length="897" mass="97266">MVRMDKAWDVLGRLAPNKALAKKVSLIGPNDSDLEPAKALKAKAEAKWQELQVDRGPQRGVDLTLLIIKGLLMQHRYLCCMKSGQTMANSDSVVRQQQFQHWETRRTRDSFILSIHTDKLAAIRYHHLIPDHGPGVDLQPHRIVAGVLRGIARQTAPPKRRLPIFRDDIVAGYTGAAAGRPAAIATWRCILLAFHLLLRASELWAYNGGHVHPHFCVRACDVQFALGARAVPAIQALSGSADRAFITIRASKTDQYRHGAVLTITATDGGPFDPLHVAAALLVALPPYAPPDCPTVTVAHGATDLRTITHGETTHMIRTLVAQHGGATSQLGTHSMRVGAATTLAHAGVPERLIKLAGQWRSDAYNLKVYIRNSAADFARITDALASAGDVRSRVVPPASAGISVAASVSADGVSAIIVRARTLIHTQRRQRCLSCRGVGALRPPCGGFVARPPAVFHIAGAGRCWCSPPMFRRITPNTMCLCQILLPCLIDHVACHCVPIWQSICLLTHRPGCTVRGQTVINGKSCSAPGGWKPVAGEMEMLQPGVRGNACYGDSTIRECLQRKLATAGVGTLAVDRPLSLNIDSSSSSSPSAFNQGVDQSSHPRPGRCLATVMKVLLQIEDLVDFKFQNPSPPFARKPPYDDVFPDGGTQWDKHMLNRTIKTGVMAAAGVEDSGDSDIWDSGANKMPTHISTAHMLPEGDVNAHQVLIEQLRNDPAFATSCQDIFDQLCGPFNEVFRCQYDAIDVRHHNGLHFADHRSAFEDRQEQRRRNAGKTRQEIAADAAAAEAANLPTCNFNCCMALKCKEVVVDTSVRAPTADHCISPVRISAASTNGFAAAEGEKARHRHHRGTLDESRWIFVPFVQESFGRLEREAHSFLRELPVAAHAAVCGGGAIQ</sequence>
<dbReference type="GO" id="GO:0003677">
    <property type="term" value="F:DNA binding"/>
    <property type="evidence" value="ECO:0007669"/>
    <property type="project" value="InterPro"/>
</dbReference>
<dbReference type="GO" id="GO:0015074">
    <property type="term" value="P:DNA integration"/>
    <property type="evidence" value="ECO:0007669"/>
    <property type="project" value="InterPro"/>
</dbReference>
<organism evidence="3 4">
    <name type="scientific">Tribonema minus</name>
    <dbReference type="NCBI Taxonomy" id="303371"/>
    <lineage>
        <taxon>Eukaryota</taxon>
        <taxon>Sar</taxon>
        <taxon>Stramenopiles</taxon>
        <taxon>Ochrophyta</taxon>
        <taxon>PX clade</taxon>
        <taxon>Xanthophyceae</taxon>
        <taxon>Tribonematales</taxon>
        <taxon>Tribonemataceae</taxon>
        <taxon>Tribonema</taxon>
    </lineage>
</organism>
<keyword evidence="1" id="KW-0233">DNA recombination</keyword>
<dbReference type="PANTHER" id="PTHR34605:SF4">
    <property type="entry name" value="DNA ADENINE METHYLTRANSFERASE"/>
    <property type="match status" value="1"/>
</dbReference>
<dbReference type="InterPro" id="IPR052925">
    <property type="entry name" value="Phage_Integrase-like_Recomb"/>
</dbReference>
<dbReference type="OrthoDB" id="5980879at2759"/>
<protein>
    <recommendedName>
        <fullName evidence="5">Tyr recombinase domain-containing protein</fullName>
    </recommendedName>
</protein>
<dbReference type="EMBL" id="JAFCMP010000182">
    <property type="protein sequence ID" value="KAG5183881.1"/>
    <property type="molecule type" value="Genomic_DNA"/>
</dbReference>
<dbReference type="InterPro" id="IPR011010">
    <property type="entry name" value="DNA_brk_join_enz"/>
</dbReference>
<dbReference type="Proteomes" id="UP000664859">
    <property type="component" value="Unassembled WGS sequence"/>
</dbReference>
<dbReference type="GO" id="GO:0006310">
    <property type="term" value="P:DNA recombination"/>
    <property type="evidence" value="ECO:0007669"/>
    <property type="project" value="UniProtKB-KW"/>
</dbReference>
<proteinExistence type="predicted"/>
<feature type="compositionally biased region" description="Polar residues" evidence="2">
    <location>
        <begin position="594"/>
        <end position="604"/>
    </location>
</feature>
<evidence type="ECO:0000313" key="4">
    <source>
        <dbReference type="Proteomes" id="UP000664859"/>
    </source>
</evidence>
<evidence type="ECO:0000256" key="2">
    <source>
        <dbReference type="SAM" id="MobiDB-lite"/>
    </source>
</evidence>
<feature type="region of interest" description="Disordered" evidence="2">
    <location>
        <begin position="585"/>
        <end position="606"/>
    </location>
</feature>
<dbReference type="PANTHER" id="PTHR34605">
    <property type="entry name" value="PHAGE_INTEGRASE DOMAIN-CONTAINING PROTEIN"/>
    <property type="match status" value="1"/>
</dbReference>
<reference evidence="3" key="1">
    <citation type="submission" date="2021-02" db="EMBL/GenBank/DDBJ databases">
        <title>First Annotated Genome of the Yellow-green Alga Tribonema minus.</title>
        <authorList>
            <person name="Mahan K.M."/>
        </authorList>
    </citation>
    <scope>NUCLEOTIDE SEQUENCE</scope>
    <source>
        <strain evidence="3">UTEX B ZZ1240</strain>
    </source>
</reference>
<evidence type="ECO:0000313" key="3">
    <source>
        <dbReference type="EMBL" id="KAG5183881.1"/>
    </source>
</evidence>